<accession>A0AAW9KDI4</accession>
<keyword evidence="1" id="KW-0472">Membrane</keyword>
<comment type="caution">
    <text evidence="2">The sequence shown here is derived from an EMBL/GenBank/DDBJ whole genome shotgun (WGS) entry which is preliminary data.</text>
</comment>
<dbReference type="AlphaFoldDB" id="A0AAW9KDI4"/>
<reference evidence="2" key="1">
    <citation type="submission" date="2023-08" db="EMBL/GenBank/DDBJ databases">
        <title>Genomic characterization of piscicolin 126 produced by Carnobacterium maltaromaticum CM22 strain isolated from salmon (Salmo salar).</title>
        <authorList>
            <person name="Gonzalez-Gragera E."/>
            <person name="Garcia-Lopez J.D."/>
            <person name="Teso-Perez C."/>
            <person name="Gimenez-Hernandez I."/>
            <person name="Peralta-Sanchez J.M."/>
            <person name="Valdivia E."/>
            <person name="Montalban-Lopez M."/>
            <person name="Martin-Platero A.M."/>
            <person name="Banos A."/>
            <person name="Martinez-Bueno M."/>
        </authorList>
    </citation>
    <scope>NUCLEOTIDE SEQUENCE</scope>
    <source>
        <strain evidence="2">CM22</strain>
    </source>
</reference>
<keyword evidence="1" id="KW-0812">Transmembrane</keyword>
<evidence type="ECO:0000256" key="1">
    <source>
        <dbReference type="SAM" id="Phobius"/>
    </source>
</evidence>
<sequence length="255" mass="29472">MNLNKFNEEDFYMIKSGITENRGLAPEKIKVLTDIWIFLGSMYCLFLVNFLVQGYTDLIALILTGLTIFSIPTSIFFSLKSMCMKFQTFHYFIFFIDIFLFAILPLQMYKNVLIVGNSIPKLTKTEYLNYFGVFNVFIYLSCVLSLFGGYLYYVKKIKVGDLRENSEFSKKAQMKQKKRNYLSPGIVLFLGSIITLVSKNSIHFGGPIFMSVIAILLSLFLLFFIPGLAVPLYCKIRFSGFELPYKRINKKKNKN</sequence>
<evidence type="ECO:0000313" key="3">
    <source>
        <dbReference type="Proteomes" id="UP001290462"/>
    </source>
</evidence>
<dbReference type="RefSeq" id="WP_322809606.1">
    <property type="nucleotide sequence ID" value="NZ_JAVBVO010000005.1"/>
</dbReference>
<keyword evidence="1" id="KW-1133">Transmembrane helix</keyword>
<feature type="transmembrane region" description="Helical" evidence="1">
    <location>
        <begin position="129"/>
        <end position="153"/>
    </location>
</feature>
<feature type="transmembrane region" description="Helical" evidence="1">
    <location>
        <begin position="208"/>
        <end position="234"/>
    </location>
</feature>
<proteinExistence type="predicted"/>
<evidence type="ECO:0000313" key="2">
    <source>
        <dbReference type="EMBL" id="MDZ5760168.1"/>
    </source>
</evidence>
<gene>
    <name evidence="2" type="ORF">RAK27_16140</name>
</gene>
<feature type="transmembrane region" description="Helical" evidence="1">
    <location>
        <begin position="58"/>
        <end position="79"/>
    </location>
</feature>
<feature type="transmembrane region" description="Helical" evidence="1">
    <location>
        <begin position="31"/>
        <end position="52"/>
    </location>
</feature>
<feature type="transmembrane region" description="Helical" evidence="1">
    <location>
        <begin position="91"/>
        <end position="109"/>
    </location>
</feature>
<name>A0AAW9KDI4_CARML</name>
<feature type="transmembrane region" description="Helical" evidence="1">
    <location>
        <begin position="181"/>
        <end position="202"/>
    </location>
</feature>
<dbReference type="Proteomes" id="UP001290462">
    <property type="component" value="Unassembled WGS sequence"/>
</dbReference>
<dbReference type="EMBL" id="JAVBVO010000005">
    <property type="protein sequence ID" value="MDZ5760168.1"/>
    <property type="molecule type" value="Genomic_DNA"/>
</dbReference>
<protein>
    <submittedName>
        <fullName evidence="2">Uncharacterized protein</fullName>
    </submittedName>
</protein>
<organism evidence="2 3">
    <name type="scientific">Carnobacterium maltaromaticum</name>
    <name type="common">Carnobacterium piscicola</name>
    <dbReference type="NCBI Taxonomy" id="2751"/>
    <lineage>
        <taxon>Bacteria</taxon>
        <taxon>Bacillati</taxon>
        <taxon>Bacillota</taxon>
        <taxon>Bacilli</taxon>
        <taxon>Lactobacillales</taxon>
        <taxon>Carnobacteriaceae</taxon>
        <taxon>Carnobacterium</taxon>
    </lineage>
</organism>